<dbReference type="InterPro" id="IPR032710">
    <property type="entry name" value="NTF2-like_dom_sf"/>
</dbReference>
<dbReference type="Gene3D" id="3.10.450.50">
    <property type="match status" value="1"/>
</dbReference>
<dbReference type="Pfam" id="PF14534">
    <property type="entry name" value="DUF4440"/>
    <property type="match status" value="1"/>
</dbReference>
<dbReference type="RefSeq" id="WP_220208858.1">
    <property type="nucleotide sequence ID" value="NZ_BNJK01000002.1"/>
</dbReference>
<dbReference type="Proteomes" id="UP000597444">
    <property type="component" value="Unassembled WGS sequence"/>
</dbReference>
<comment type="caution">
    <text evidence="2">The sequence shown here is derived from an EMBL/GenBank/DDBJ whole genome shotgun (WGS) entry which is preliminary data.</text>
</comment>
<name>A0A8J3N6Z8_9CHLR</name>
<evidence type="ECO:0000259" key="1">
    <source>
        <dbReference type="Pfam" id="PF14534"/>
    </source>
</evidence>
<dbReference type="SUPFAM" id="SSF54427">
    <property type="entry name" value="NTF2-like"/>
    <property type="match status" value="1"/>
</dbReference>
<sequence length="123" mass="14065">MSHTTDEILQAEERLRQVLLENDVQALTQLLHDDLVFTDQNGAVFSKQDDLDSHASDAVRMTEYEILETIVRFYGEIAISVVKEHLAVIVQGTPVSGEYRYTRIWLFDQNRWQIVGGQFGPIA</sequence>
<accession>A0A8J3N6Z8</accession>
<feature type="domain" description="DUF4440" evidence="1">
    <location>
        <begin position="8"/>
        <end position="114"/>
    </location>
</feature>
<dbReference type="InterPro" id="IPR027843">
    <property type="entry name" value="DUF4440"/>
</dbReference>
<evidence type="ECO:0000313" key="2">
    <source>
        <dbReference type="EMBL" id="GHO98093.1"/>
    </source>
</evidence>
<keyword evidence="3" id="KW-1185">Reference proteome</keyword>
<dbReference type="EMBL" id="BNJK01000002">
    <property type="protein sequence ID" value="GHO98093.1"/>
    <property type="molecule type" value="Genomic_DNA"/>
</dbReference>
<reference evidence="2" key="1">
    <citation type="submission" date="2020-10" db="EMBL/GenBank/DDBJ databases">
        <title>Taxonomic study of unclassified bacteria belonging to the class Ktedonobacteria.</title>
        <authorList>
            <person name="Yabe S."/>
            <person name="Wang C.M."/>
            <person name="Zheng Y."/>
            <person name="Sakai Y."/>
            <person name="Cavaletti L."/>
            <person name="Monciardini P."/>
            <person name="Donadio S."/>
        </authorList>
    </citation>
    <scope>NUCLEOTIDE SEQUENCE</scope>
    <source>
        <strain evidence="2">ID150040</strain>
    </source>
</reference>
<organism evidence="2 3">
    <name type="scientific">Reticulibacter mediterranei</name>
    <dbReference type="NCBI Taxonomy" id="2778369"/>
    <lineage>
        <taxon>Bacteria</taxon>
        <taxon>Bacillati</taxon>
        <taxon>Chloroflexota</taxon>
        <taxon>Ktedonobacteria</taxon>
        <taxon>Ktedonobacterales</taxon>
        <taxon>Reticulibacteraceae</taxon>
        <taxon>Reticulibacter</taxon>
    </lineage>
</organism>
<protein>
    <recommendedName>
        <fullName evidence="1">DUF4440 domain-containing protein</fullName>
    </recommendedName>
</protein>
<proteinExistence type="predicted"/>
<dbReference type="AlphaFoldDB" id="A0A8J3N6Z8"/>
<evidence type="ECO:0000313" key="3">
    <source>
        <dbReference type="Proteomes" id="UP000597444"/>
    </source>
</evidence>
<gene>
    <name evidence="2" type="ORF">KSF_081410</name>
</gene>